<dbReference type="Gene3D" id="3.30.40.10">
    <property type="entry name" value="Zinc/RING finger domain, C3HC4 (zinc finger)"/>
    <property type="match status" value="1"/>
</dbReference>
<dbReference type="SUPFAM" id="SSF63829">
    <property type="entry name" value="Calcium-dependent phosphotriesterase"/>
    <property type="match status" value="1"/>
</dbReference>
<dbReference type="EMBL" id="UYJE01003459">
    <property type="protein sequence ID" value="VDI19475.1"/>
    <property type="molecule type" value="Genomic_DNA"/>
</dbReference>
<feature type="domain" description="RING-type" evidence="7">
    <location>
        <begin position="17"/>
        <end position="61"/>
    </location>
</feature>
<sequence>MASNALVGEIQESFLSCPICLQTFTKPKALSCLHSFCEDCIRDYIVSRYENLGHFPCPVCRQIIYVPQNGISGFPDNYFIKSLQNTVESSGGEISAKELSGSYGRNSITELTSVLQPGKERVVFTNHQDARLLIQFGHFGVGQQGLVHVSGLTISKVTDDIVIADCSLNKVLVYSLRGEFRCEFVCDCSIRDVTLTRAGTVLVSVSRAGSNNIREYGLDGRLIGSFGSFYTYDNPFGITVTRQDKIIVTSLQQNNVQFFTERKQPSFKFGSRGSGLNHFLLPYYVCTNSKNNVIVSDSGNHRVKVHKNDGTILLTIGNQGSENGELFYPMGVCVDEHDNIYVADANNFRVQMFSPEGDFITCPVSNTYEFGMDVKPTNIGIHHEKLVVAMRGTKFSQVHVYAWDTKAYHGIPQKSSATSFFCCPCFRKSGYTYEQI</sequence>
<feature type="repeat" description="NHL" evidence="6">
    <location>
        <begin position="266"/>
        <end position="309"/>
    </location>
</feature>
<keyword evidence="9" id="KW-1185">Reference proteome</keyword>
<evidence type="ECO:0000256" key="3">
    <source>
        <dbReference type="ARBA" id="ARBA00022771"/>
    </source>
</evidence>
<dbReference type="InterPro" id="IPR013083">
    <property type="entry name" value="Znf_RING/FYVE/PHD"/>
</dbReference>
<dbReference type="GO" id="GO:0043161">
    <property type="term" value="P:proteasome-mediated ubiquitin-dependent protein catabolic process"/>
    <property type="evidence" value="ECO:0007669"/>
    <property type="project" value="TreeGrafter"/>
</dbReference>
<keyword evidence="4" id="KW-0862">Zinc</keyword>
<dbReference type="Proteomes" id="UP000596742">
    <property type="component" value="Unassembled WGS sequence"/>
</dbReference>
<accession>A0A8B6DJQ4</accession>
<evidence type="ECO:0000256" key="1">
    <source>
        <dbReference type="ARBA" id="ARBA00022723"/>
    </source>
</evidence>
<dbReference type="SUPFAM" id="SSF57850">
    <property type="entry name" value="RING/U-box"/>
    <property type="match status" value="1"/>
</dbReference>
<dbReference type="Gene3D" id="2.120.10.30">
    <property type="entry name" value="TolB, C-terminal domain"/>
    <property type="match status" value="2"/>
</dbReference>
<dbReference type="CDD" id="cd16584">
    <property type="entry name" value="RING-HC_TRIM56_C-V"/>
    <property type="match status" value="1"/>
</dbReference>
<evidence type="ECO:0000256" key="2">
    <source>
        <dbReference type="ARBA" id="ARBA00022737"/>
    </source>
</evidence>
<dbReference type="InterPro" id="IPR001258">
    <property type="entry name" value="NHL_repeat"/>
</dbReference>
<evidence type="ECO:0000256" key="5">
    <source>
        <dbReference type="PROSITE-ProRule" id="PRU00175"/>
    </source>
</evidence>
<evidence type="ECO:0000256" key="4">
    <source>
        <dbReference type="ARBA" id="ARBA00022833"/>
    </source>
</evidence>
<dbReference type="PROSITE" id="PS00518">
    <property type="entry name" value="ZF_RING_1"/>
    <property type="match status" value="1"/>
</dbReference>
<dbReference type="PANTHER" id="PTHR24104:SF54">
    <property type="entry name" value="E3 UBIQUITIN-PROTEIN LIGASE TRIM32-LIKE"/>
    <property type="match status" value="1"/>
</dbReference>
<dbReference type="InterPro" id="IPR011042">
    <property type="entry name" value="6-blade_b-propeller_TolB-like"/>
</dbReference>
<dbReference type="GO" id="GO:0000209">
    <property type="term" value="P:protein polyubiquitination"/>
    <property type="evidence" value="ECO:0007669"/>
    <property type="project" value="TreeGrafter"/>
</dbReference>
<dbReference type="GO" id="GO:0061630">
    <property type="term" value="F:ubiquitin protein ligase activity"/>
    <property type="evidence" value="ECO:0007669"/>
    <property type="project" value="TreeGrafter"/>
</dbReference>
<dbReference type="InterPro" id="IPR027370">
    <property type="entry name" value="Znf-RING_euk"/>
</dbReference>
<dbReference type="PROSITE" id="PS50089">
    <property type="entry name" value="ZF_RING_2"/>
    <property type="match status" value="1"/>
</dbReference>
<dbReference type="AlphaFoldDB" id="A0A8B6DJQ4"/>
<dbReference type="InterPro" id="IPR050952">
    <property type="entry name" value="TRIM-NHL_E3_ligases"/>
</dbReference>
<dbReference type="GO" id="GO:0008270">
    <property type="term" value="F:zinc ion binding"/>
    <property type="evidence" value="ECO:0007669"/>
    <property type="project" value="UniProtKB-KW"/>
</dbReference>
<name>A0A8B6DJQ4_MYTGA</name>
<protein>
    <recommendedName>
        <fullName evidence="7">RING-type domain-containing protein</fullName>
    </recommendedName>
</protein>
<evidence type="ECO:0000256" key="6">
    <source>
        <dbReference type="PROSITE-ProRule" id="PRU00504"/>
    </source>
</evidence>
<reference evidence="8" key="1">
    <citation type="submission" date="2018-11" db="EMBL/GenBank/DDBJ databases">
        <authorList>
            <person name="Alioto T."/>
            <person name="Alioto T."/>
        </authorList>
    </citation>
    <scope>NUCLEOTIDE SEQUENCE</scope>
</reference>
<dbReference type="CDD" id="cd05819">
    <property type="entry name" value="NHL"/>
    <property type="match status" value="1"/>
</dbReference>
<evidence type="ECO:0000313" key="9">
    <source>
        <dbReference type="Proteomes" id="UP000596742"/>
    </source>
</evidence>
<comment type="caution">
    <text evidence="8">The sequence shown here is derived from an EMBL/GenBank/DDBJ whole genome shotgun (WGS) entry which is preliminary data.</text>
</comment>
<dbReference type="OrthoDB" id="9987040at2759"/>
<keyword evidence="1" id="KW-0479">Metal-binding</keyword>
<dbReference type="PROSITE" id="PS51125">
    <property type="entry name" value="NHL"/>
    <property type="match status" value="2"/>
</dbReference>
<feature type="repeat" description="NHL" evidence="6">
    <location>
        <begin position="320"/>
        <end position="356"/>
    </location>
</feature>
<dbReference type="InterPro" id="IPR001841">
    <property type="entry name" value="Znf_RING"/>
</dbReference>
<keyword evidence="2" id="KW-0677">Repeat</keyword>
<evidence type="ECO:0000259" key="7">
    <source>
        <dbReference type="PROSITE" id="PS50089"/>
    </source>
</evidence>
<keyword evidence="3 5" id="KW-0863">Zinc-finger</keyword>
<dbReference type="SMART" id="SM00184">
    <property type="entry name" value="RING"/>
    <property type="match status" value="1"/>
</dbReference>
<dbReference type="Pfam" id="PF01436">
    <property type="entry name" value="NHL"/>
    <property type="match status" value="2"/>
</dbReference>
<dbReference type="PANTHER" id="PTHR24104">
    <property type="entry name" value="E3 UBIQUITIN-PROTEIN LIGASE NHLRC1-RELATED"/>
    <property type="match status" value="1"/>
</dbReference>
<organism evidence="8 9">
    <name type="scientific">Mytilus galloprovincialis</name>
    <name type="common">Mediterranean mussel</name>
    <dbReference type="NCBI Taxonomy" id="29158"/>
    <lineage>
        <taxon>Eukaryota</taxon>
        <taxon>Metazoa</taxon>
        <taxon>Spiralia</taxon>
        <taxon>Lophotrochozoa</taxon>
        <taxon>Mollusca</taxon>
        <taxon>Bivalvia</taxon>
        <taxon>Autobranchia</taxon>
        <taxon>Pteriomorphia</taxon>
        <taxon>Mytilida</taxon>
        <taxon>Mytiloidea</taxon>
        <taxon>Mytilidae</taxon>
        <taxon>Mytilinae</taxon>
        <taxon>Mytilus</taxon>
    </lineage>
</organism>
<proteinExistence type="predicted"/>
<dbReference type="Pfam" id="PF13445">
    <property type="entry name" value="zf-RING_UBOX"/>
    <property type="match status" value="1"/>
</dbReference>
<evidence type="ECO:0000313" key="8">
    <source>
        <dbReference type="EMBL" id="VDI19475.1"/>
    </source>
</evidence>
<dbReference type="InterPro" id="IPR017907">
    <property type="entry name" value="Znf_RING_CS"/>
</dbReference>
<gene>
    <name evidence="8" type="ORF">MGAL_10B055451</name>
</gene>